<dbReference type="EMBL" id="ABCB02000019">
    <property type="protein sequence ID" value="EDO60533.1"/>
    <property type="molecule type" value="Genomic_DNA"/>
</dbReference>
<proteinExistence type="predicted"/>
<accession>A7VU83</accession>
<protein>
    <submittedName>
        <fullName evidence="1">Uncharacterized protein</fullName>
    </submittedName>
</protein>
<reference evidence="1 2" key="2">
    <citation type="submission" date="2007-08" db="EMBL/GenBank/DDBJ databases">
        <authorList>
            <person name="Fulton L."/>
            <person name="Clifton S."/>
            <person name="Fulton B."/>
            <person name="Xu J."/>
            <person name="Minx P."/>
            <person name="Pepin K.H."/>
            <person name="Johnson M."/>
            <person name="Thiruvilangam P."/>
            <person name="Bhonagiri V."/>
            <person name="Nash W.E."/>
            <person name="Wang C."/>
            <person name="Mardis E.R."/>
            <person name="Wilson R.K."/>
        </authorList>
    </citation>
    <scope>NUCLEOTIDE SEQUENCE [LARGE SCALE GENOMIC DNA]</scope>
    <source>
        <strain evidence="1 2">DSM 753</strain>
    </source>
</reference>
<evidence type="ECO:0000313" key="1">
    <source>
        <dbReference type="EMBL" id="EDO60533.1"/>
    </source>
</evidence>
<gene>
    <name evidence="1" type="ORF">CLOLEP_02129</name>
</gene>
<dbReference type="AlphaFoldDB" id="A7VU83"/>
<reference evidence="1 2" key="1">
    <citation type="submission" date="2007-08" db="EMBL/GenBank/DDBJ databases">
        <title>Draft genome sequence of Clostridium leptum (DSM 753).</title>
        <authorList>
            <person name="Sudarsanam P."/>
            <person name="Ley R."/>
            <person name="Guruge J."/>
            <person name="Turnbaugh P.J."/>
            <person name="Mahowald M."/>
            <person name="Liep D."/>
            <person name="Gordon J."/>
        </authorList>
    </citation>
    <scope>NUCLEOTIDE SEQUENCE [LARGE SCALE GENOMIC DNA]</scope>
    <source>
        <strain evidence="1 2">DSM 753</strain>
    </source>
</reference>
<sequence length="64" mass="7730">MTFTNATRIEKPYSKSATITKFHKARGTLCDHIFQNKCWTYSYRKRNRNLDYLIFEFQTPVSFN</sequence>
<comment type="caution">
    <text evidence="1">The sequence shown here is derived from an EMBL/GenBank/DDBJ whole genome shotgun (WGS) entry which is preliminary data.</text>
</comment>
<dbReference type="HOGENOM" id="CLU_2859795_0_0_9"/>
<dbReference type="Proteomes" id="UP000003490">
    <property type="component" value="Unassembled WGS sequence"/>
</dbReference>
<evidence type="ECO:0000313" key="2">
    <source>
        <dbReference type="Proteomes" id="UP000003490"/>
    </source>
</evidence>
<organism evidence="1 2">
    <name type="scientific">[Clostridium] leptum DSM 753</name>
    <dbReference type="NCBI Taxonomy" id="428125"/>
    <lineage>
        <taxon>Bacteria</taxon>
        <taxon>Bacillati</taxon>
        <taxon>Bacillota</taxon>
        <taxon>Clostridia</taxon>
        <taxon>Eubacteriales</taxon>
        <taxon>Oscillospiraceae</taxon>
        <taxon>Oscillospiraceae incertae sedis</taxon>
    </lineage>
</organism>
<name>A7VU83_9FIRM</name>